<dbReference type="PANTHER" id="PTHR24304">
    <property type="entry name" value="CYTOCHROME P450 FAMILY 7"/>
    <property type="match status" value="1"/>
</dbReference>
<dbReference type="InterPro" id="IPR001128">
    <property type="entry name" value="Cyt_P450"/>
</dbReference>
<keyword evidence="6" id="KW-0560">Oxidoreductase</keyword>
<dbReference type="GO" id="GO:0020037">
    <property type="term" value="F:heme binding"/>
    <property type="evidence" value="ECO:0007669"/>
    <property type="project" value="InterPro"/>
</dbReference>
<keyword evidence="3 7" id="KW-0349">Heme</keyword>
<dbReference type="AlphaFoldDB" id="A0AA40AQY9"/>
<evidence type="ECO:0000256" key="3">
    <source>
        <dbReference type="ARBA" id="ARBA00022617"/>
    </source>
</evidence>
<comment type="similarity">
    <text evidence="2">Belongs to the cytochrome P450 family.</text>
</comment>
<evidence type="ECO:0000256" key="4">
    <source>
        <dbReference type="ARBA" id="ARBA00022723"/>
    </source>
</evidence>
<dbReference type="InterPro" id="IPR002403">
    <property type="entry name" value="Cyt_P450_E_grp-IV"/>
</dbReference>
<dbReference type="InterPro" id="IPR036396">
    <property type="entry name" value="Cyt_P450_sf"/>
</dbReference>
<comment type="cofactor">
    <cofactor evidence="1 7">
        <name>heme</name>
        <dbReference type="ChEBI" id="CHEBI:30413"/>
    </cofactor>
</comment>
<dbReference type="GO" id="GO:0004497">
    <property type="term" value="F:monooxygenase activity"/>
    <property type="evidence" value="ECO:0007669"/>
    <property type="project" value="UniProtKB-KW"/>
</dbReference>
<dbReference type="Proteomes" id="UP001172102">
    <property type="component" value="Unassembled WGS sequence"/>
</dbReference>
<sequence>MEPLAEKVELAIGGRLHDLPPAVWLVIGTSLIYILAKAVQAAVQRPPLPEGTPKLLTAGPWDWPVLGALRFFSDRSNFIMDGVHSSSTGSFSFYFGQHHIVAVSGVEGRKSFFESKQLSMSEGYAVLFTGAPQPVTSGKGESAATESGKSFIRTIVALMKADPLAKNLAPMVSDAWDSLQAKAPPKGEWAIMDPFDNIYRVVYRLTMRTVGTAEIYRDPKLLEKTLRMFENIADGCSPARIIFPWLPTWVHMRKMVAAGRLYTLLRRFLNDRKKTGRREDDALQFMMDNGDDDMIQIISFILGALFAGQINSGVNAAWILVFLSTTPEWHKKLRHEVDSVVARHRRSPDQTATDILATLTLEEWESEFPLIELCQRETIRMQLVGAAIRRNNSGTDVPIGKTGEVIPKDAFAVYQIDDTHFNPEFYPEPGKWDPSRYLPSDGKSPPPYLGWGIARHPCLGMKFAKLEMNIIAALFVGMFDFSLQDINGNPMETVPPVDRSRHGSHKPDTPMRLRFKLRED</sequence>
<comment type="caution">
    <text evidence="8">The sequence shown here is derived from an EMBL/GenBank/DDBJ whole genome shotgun (WGS) entry which is preliminary data.</text>
</comment>
<accession>A0AA40AQY9</accession>
<name>A0AA40AQY9_9PEZI</name>
<dbReference type="PRINTS" id="PR00465">
    <property type="entry name" value="EP450IV"/>
</dbReference>
<dbReference type="Gene3D" id="1.10.630.10">
    <property type="entry name" value="Cytochrome P450"/>
    <property type="match status" value="1"/>
</dbReference>
<dbReference type="PANTHER" id="PTHR24304:SF2">
    <property type="entry name" value="24-HYDROXYCHOLESTEROL 7-ALPHA-HYDROXYLASE"/>
    <property type="match status" value="1"/>
</dbReference>
<protein>
    <submittedName>
        <fullName evidence="8">Cytochrome P450 6A1</fullName>
    </submittedName>
</protein>
<evidence type="ECO:0000256" key="2">
    <source>
        <dbReference type="ARBA" id="ARBA00010617"/>
    </source>
</evidence>
<dbReference type="GO" id="GO:0005506">
    <property type="term" value="F:iron ion binding"/>
    <property type="evidence" value="ECO:0007669"/>
    <property type="project" value="InterPro"/>
</dbReference>
<evidence type="ECO:0000313" key="8">
    <source>
        <dbReference type="EMBL" id="KAK0720332.1"/>
    </source>
</evidence>
<evidence type="ECO:0000313" key="9">
    <source>
        <dbReference type="Proteomes" id="UP001172102"/>
    </source>
</evidence>
<gene>
    <name evidence="8" type="ORF">B0H67DRAFT_483534</name>
</gene>
<dbReference type="EMBL" id="JAUKUA010000003">
    <property type="protein sequence ID" value="KAK0720332.1"/>
    <property type="molecule type" value="Genomic_DNA"/>
</dbReference>
<keyword evidence="9" id="KW-1185">Reference proteome</keyword>
<keyword evidence="5 7" id="KW-0408">Iron</keyword>
<dbReference type="Pfam" id="PF00067">
    <property type="entry name" value="p450"/>
    <property type="match status" value="1"/>
</dbReference>
<keyword evidence="6" id="KW-0503">Monooxygenase</keyword>
<proteinExistence type="inferred from homology"/>
<evidence type="ECO:0000256" key="6">
    <source>
        <dbReference type="ARBA" id="ARBA00023033"/>
    </source>
</evidence>
<dbReference type="GO" id="GO:0016705">
    <property type="term" value="F:oxidoreductase activity, acting on paired donors, with incorporation or reduction of molecular oxygen"/>
    <property type="evidence" value="ECO:0007669"/>
    <property type="project" value="InterPro"/>
</dbReference>
<evidence type="ECO:0000256" key="5">
    <source>
        <dbReference type="ARBA" id="ARBA00023004"/>
    </source>
</evidence>
<dbReference type="InterPro" id="IPR050529">
    <property type="entry name" value="CYP450_sterol_14alpha_dmase"/>
</dbReference>
<reference evidence="8" key="1">
    <citation type="submission" date="2023-06" db="EMBL/GenBank/DDBJ databases">
        <title>Genome-scale phylogeny and comparative genomics of the fungal order Sordariales.</title>
        <authorList>
            <consortium name="Lawrence Berkeley National Laboratory"/>
            <person name="Hensen N."/>
            <person name="Bonometti L."/>
            <person name="Westerberg I."/>
            <person name="Brannstrom I.O."/>
            <person name="Guillou S."/>
            <person name="Cros-Aarteil S."/>
            <person name="Calhoun S."/>
            <person name="Haridas S."/>
            <person name="Kuo A."/>
            <person name="Mondo S."/>
            <person name="Pangilinan J."/>
            <person name="Riley R."/>
            <person name="Labutti K."/>
            <person name="Andreopoulos B."/>
            <person name="Lipzen A."/>
            <person name="Chen C."/>
            <person name="Yanf M."/>
            <person name="Daum C."/>
            <person name="Ng V."/>
            <person name="Clum A."/>
            <person name="Steindorff A."/>
            <person name="Ohm R."/>
            <person name="Martin F."/>
            <person name="Silar P."/>
            <person name="Natvig D."/>
            <person name="Lalanne C."/>
            <person name="Gautier V."/>
            <person name="Ament-Velasquez S.L."/>
            <person name="Kruys A."/>
            <person name="Hutchinson M.I."/>
            <person name="Powell A.J."/>
            <person name="Barry K."/>
            <person name="Miller A.N."/>
            <person name="Grigoriev I.V."/>
            <person name="Debuchy R."/>
            <person name="Gladieux P."/>
            <person name="Thoren M.H."/>
            <person name="Johannesson H."/>
        </authorList>
    </citation>
    <scope>NUCLEOTIDE SEQUENCE</scope>
    <source>
        <strain evidence="8">SMH4607-1</strain>
    </source>
</reference>
<evidence type="ECO:0000256" key="1">
    <source>
        <dbReference type="ARBA" id="ARBA00001971"/>
    </source>
</evidence>
<feature type="binding site" description="axial binding residue" evidence="7">
    <location>
        <position position="458"/>
    </location>
    <ligand>
        <name>heme</name>
        <dbReference type="ChEBI" id="CHEBI:30413"/>
    </ligand>
    <ligandPart>
        <name>Fe</name>
        <dbReference type="ChEBI" id="CHEBI:18248"/>
    </ligandPart>
</feature>
<evidence type="ECO:0000256" key="7">
    <source>
        <dbReference type="PIRSR" id="PIRSR602403-1"/>
    </source>
</evidence>
<organism evidence="8 9">
    <name type="scientific">Lasiosphaeris hirsuta</name>
    <dbReference type="NCBI Taxonomy" id="260670"/>
    <lineage>
        <taxon>Eukaryota</taxon>
        <taxon>Fungi</taxon>
        <taxon>Dikarya</taxon>
        <taxon>Ascomycota</taxon>
        <taxon>Pezizomycotina</taxon>
        <taxon>Sordariomycetes</taxon>
        <taxon>Sordariomycetidae</taxon>
        <taxon>Sordariales</taxon>
        <taxon>Lasiosphaeriaceae</taxon>
        <taxon>Lasiosphaeris</taxon>
    </lineage>
</organism>
<keyword evidence="4 7" id="KW-0479">Metal-binding</keyword>
<dbReference type="CDD" id="cd00302">
    <property type="entry name" value="cytochrome_P450"/>
    <property type="match status" value="1"/>
</dbReference>
<dbReference type="SUPFAM" id="SSF48264">
    <property type="entry name" value="Cytochrome P450"/>
    <property type="match status" value="1"/>
</dbReference>